<dbReference type="PANTHER" id="PTHR10539">
    <property type="entry name" value="26S PROTEASOME NON-ATPASE REGULATORY SUBUNIT 13"/>
    <property type="match status" value="1"/>
</dbReference>
<evidence type="ECO:0000256" key="1">
    <source>
        <dbReference type="ARBA" id="ARBA00002362"/>
    </source>
</evidence>
<proteinExistence type="predicted"/>
<accession>A0A183J2W5</accession>
<evidence type="ECO:0000313" key="9">
    <source>
        <dbReference type="EMBL" id="VDP29928.1"/>
    </source>
</evidence>
<comment type="function">
    <text evidence="1">Component of the 26S proteasome, a multiprotein complex involved in the ATP-dependent degradation of ubiquitinated proteins. This complex plays a key role in the maintenance of protein homeostasis by removing misfolded or damaged proteins, which could impair cellular functions, and by removing proteins whose functions are no longer required. Therefore, the proteasome participates in numerous cellular processes, including cell cycle progression, apoptosis, or DNA damage repair.</text>
</comment>
<dbReference type="Pfam" id="PF18261">
    <property type="entry name" value="Rpn9_C"/>
    <property type="match status" value="1"/>
</dbReference>
<dbReference type="Proteomes" id="UP000270296">
    <property type="component" value="Unassembled WGS sequence"/>
</dbReference>
<dbReference type="PROSITE" id="PS50250">
    <property type="entry name" value="PCI"/>
    <property type="match status" value="1"/>
</dbReference>
<comment type="subunit">
    <text evidence="2">Component of the 19S proteasome regulatory particle complex. The 26S proteasome consists of a 20S core particle (CP) and two 19S regulatory subunits (RP). The regulatory particle is made of a lid composed of 9 subunits including PSMD13, a base containing 6 ATPases and few additional components.</text>
</comment>
<dbReference type="GO" id="GO:0005634">
    <property type="term" value="C:nucleus"/>
    <property type="evidence" value="ECO:0007669"/>
    <property type="project" value="TreeGrafter"/>
</dbReference>
<keyword evidence="4" id="KW-0647">Proteasome</keyword>
<dbReference type="InterPro" id="IPR000717">
    <property type="entry name" value="PCI_dom"/>
</dbReference>
<dbReference type="InterPro" id="IPR040798">
    <property type="entry name" value="Rpn9_C"/>
</dbReference>
<dbReference type="GO" id="GO:0005198">
    <property type="term" value="F:structural molecule activity"/>
    <property type="evidence" value="ECO:0007669"/>
    <property type="project" value="TreeGrafter"/>
</dbReference>
<dbReference type="OrthoDB" id="1093at2759"/>
<dbReference type="AlphaFoldDB" id="A0A183J2W5"/>
<dbReference type="GO" id="GO:0008541">
    <property type="term" value="C:proteasome regulatory particle, lid subcomplex"/>
    <property type="evidence" value="ECO:0007669"/>
    <property type="project" value="TreeGrafter"/>
</dbReference>
<dbReference type="EMBL" id="UZAM01013769">
    <property type="protein sequence ID" value="VDP29928.1"/>
    <property type="molecule type" value="Genomic_DNA"/>
</dbReference>
<evidence type="ECO:0000313" key="10">
    <source>
        <dbReference type="Proteomes" id="UP000270296"/>
    </source>
</evidence>
<evidence type="ECO:0000256" key="3">
    <source>
        <dbReference type="ARBA" id="ARBA00015732"/>
    </source>
</evidence>
<dbReference type="InterPro" id="IPR054179">
    <property type="entry name" value="PSD13_N"/>
</dbReference>
<sequence length="288" mass="33266">MLTIQNAIKSNAEAEILCFTGIAGLYLKSREPNGGCPMINKVKTLLEEAQEKLDSLQGVSIVHSEFYKISSTYFREIEDYSSYYREALRYLGCVDTDSMSESEKPIQAFCLGLAALLGEDIYNFGELLAHPILDSLQNTTESWLVDFLFAFNRGDIQRFELLRPSWSKQDDLRNNTVLLERKIRLLCLLELAFARPPTDRKISFEEIRRVCRVDMKEVEHLFMKALSKGLIKGYIDEVERSGYVSWVQPRVLDRQQIEKMSSKISQWCKDVENVGHFIENRAQEILIQ</sequence>
<protein>
    <recommendedName>
        <fullName evidence="3">26S proteasome non-ATPase regulatory subunit 13</fullName>
    </recommendedName>
    <alternativeName>
        <fullName evidence="5">26S proteasome regulatory subunit RPN9</fullName>
    </alternativeName>
    <alternativeName>
        <fullName evidence="7">26S proteasome regulatory subunit S11</fullName>
    </alternativeName>
    <alternativeName>
        <fullName evidence="6">26S proteasome regulatory subunit p40.5</fullName>
    </alternativeName>
</protein>
<feature type="domain" description="PCI" evidence="8">
    <location>
        <begin position="82"/>
        <end position="249"/>
    </location>
</feature>
<dbReference type="GO" id="GO:0005829">
    <property type="term" value="C:cytosol"/>
    <property type="evidence" value="ECO:0007669"/>
    <property type="project" value="TreeGrafter"/>
</dbReference>
<dbReference type="SMART" id="SM00088">
    <property type="entry name" value="PINT"/>
    <property type="match status" value="1"/>
</dbReference>
<keyword evidence="10" id="KW-1185">Reference proteome</keyword>
<dbReference type="GO" id="GO:0006511">
    <property type="term" value="P:ubiquitin-dependent protein catabolic process"/>
    <property type="evidence" value="ECO:0007669"/>
    <property type="project" value="TreeGrafter"/>
</dbReference>
<reference evidence="9 10" key="2">
    <citation type="submission" date="2018-11" db="EMBL/GenBank/DDBJ databases">
        <authorList>
            <consortium name="Pathogen Informatics"/>
        </authorList>
    </citation>
    <scope>NUCLEOTIDE SEQUENCE [LARGE SCALE GENOMIC DNA]</scope>
</reference>
<evidence type="ECO:0000256" key="4">
    <source>
        <dbReference type="ARBA" id="ARBA00022942"/>
    </source>
</evidence>
<dbReference type="PANTHER" id="PTHR10539:SF0">
    <property type="entry name" value="26S PROTEASOME NON-ATPASE REGULATORY SUBUNIT 13"/>
    <property type="match status" value="1"/>
</dbReference>
<reference evidence="11" key="1">
    <citation type="submission" date="2016-06" db="UniProtKB">
        <authorList>
            <consortium name="WormBaseParasite"/>
        </authorList>
    </citation>
    <scope>IDENTIFICATION</scope>
</reference>
<evidence type="ECO:0000256" key="6">
    <source>
        <dbReference type="ARBA" id="ARBA00031303"/>
    </source>
</evidence>
<dbReference type="InterPro" id="IPR035298">
    <property type="entry name" value="PSMD13"/>
</dbReference>
<dbReference type="Pfam" id="PF22037">
    <property type="entry name" value="PSD13_N"/>
    <property type="match status" value="1"/>
</dbReference>
<dbReference type="Pfam" id="PF01399">
    <property type="entry name" value="PCI"/>
    <property type="match status" value="1"/>
</dbReference>
<evidence type="ECO:0000256" key="7">
    <source>
        <dbReference type="ARBA" id="ARBA00032323"/>
    </source>
</evidence>
<evidence type="ECO:0000259" key="8">
    <source>
        <dbReference type="PROSITE" id="PS50250"/>
    </source>
</evidence>
<evidence type="ECO:0000256" key="2">
    <source>
        <dbReference type="ARBA" id="ARBA00011441"/>
    </source>
</evidence>
<evidence type="ECO:0000313" key="11">
    <source>
        <dbReference type="WBParaSite" id="SBAD_0001057701-mRNA-1"/>
    </source>
</evidence>
<evidence type="ECO:0000256" key="5">
    <source>
        <dbReference type="ARBA" id="ARBA00029749"/>
    </source>
</evidence>
<organism evidence="11">
    <name type="scientific">Soboliphyme baturini</name>
    <dbReference type="NCBI Taxonomy" id="241478"/>
    <lineage>
        <taxon>Eukaryota</taxon>
        <taxon>Metazoa</taxon>
        <taxon>Ecdysozoa</taxon>
        <taxon>Nematoda</taxon>
        <taxon>Enoplea</taxon>
        <taxon>Dorylaimia</taxon>
        <taxon>Dioctophymatida</taxon>
        <taxon>Dioctophymatoidea</taxon>
        <taxon>Soboliphymatidae</taxon>
        <taxon>Soboliphyme</taxon>
    </lineage>
</organism>
<name>A0A183J2W5_9BILA</name>
<gene>
    <name evidence="9" type="ORF">SBAD_LOCUS10213</name>
</gene>
<dbReference type="WBParaSite" id="SBAD_0001057701-mRNA-1">
    <property type="protein sequence ID" value="SBAD_0001057701-mRNA-1"/>
    <property type="gene ID" value="SBAD_0001057701"/>
</dbReference>